<feature type="region of interest" description="Disordered" evidence="5">
    <location>
        <begin position="214"/>
        <end position="241"/>
    </location>
</feature>
<dbReference type="RefSeq" id="WP_006461322.1">
    <property type="nucleotide sequence ID" value="NZ_AEEC02000001.1"/>
</dbReference>
<evidence type="ECO:0000259" key="7">
    <source>
        <dbReference type="PROSITE" id="PS51123"/>
    </source>
</evidence>
<evidence type="ECO:0000256" key="4">
    <source>
        <dbReference type="PROSITE-ProRule" id="PRU00473"/>
    </source>
</evidence>
<evidence type="ECO:0000313" key="8">
    <source>
        <dbReference type="EMBL" id="EOA06840.1"/>
    </source>
</evidence>
<keyword evidence="6" id="KW-0732">Signal</keyword>
<dbReference type="GO" id="GO:0009279">
    <property type="term" value="C:cell outer membrane"/>
    <property type="evidence" value="ECO:0007669"/>
    <property type="project" value="UniProtKB-SubCell"/>
</dbReference>
<dbReference type="Pfam" id="PF13488">
    <property type="entry name" value="Gly-zipper_Omp"/>
    <property type="match status" value="1"/>
</dbReference>
<organism evidence="8 9">
    <name type="scientific">Herbaspirillum frisingense GSF30</name>
    <dbReference type="NCBI Taxonomy" id="864073"/>
    <lineage>
        <taxon>Bacteria</taxon>
        <taxon>Pseudomonadati</taxon>
        <taxon>Pseudomonadota</taxon>
        <taxon>Betaproteobacteria</taxon>
        <taxon>Burkholderiales</taxon>
        <taxon>Oxalobacteraceae</taxon>
        <taxon>Herbaspirillum</taxon>
    </lineage>
</organism>
<feature type="compositionally biased region" description="Pro residues" evidence="5">
    <location>
        <begin position="232"/>
        <end position="241"/>
    </location>
</feature>
<dbReference type="CDD" id="cd07185">
    <property type="entry name" value="OmpA_C-like"/>
    <property type="match status" value="1"/>
</dbReference>
<evidence type="ECO:0000313" key="9">
    <source>
        <dbReference type="Proteomes" id="UP000006772"/>
    </source>
</evidence>
<keyword evidence="3" id="KW-0998">Cell outer membrane</keyword>
<protein>
    <submittedName>
        <fullName evidence="8">OmpA family protein</fullName>
    </submittedName>
</protein>
<dbReference type="InterPro" id="IPR039567">
    <property type="entry name" value="Gly-zipper"/>
</dbReference>
<dbReference type="PROSITE" id="PS51257">
    <property type="entry name" value="PROKAR_LIPOPROTEIN"/>
    <property type="match status" value="1"/>
</dbReference>
<feature type="domain" description="OmpA-like" evidence="7">
    <location>
        <begin position="99"/>
        <end position="216"/>
    </location>
</feature>
<evidence type="ECO:0000256" key="5">
    <source>
        <dbReference type="SAM" id="MobiDB-lite"/>
    </source>
</evidence>
<feature type="chain" id="PRO_5042491664" evidence="6">
    <location>
        <begin position="20"/>
        <end position="241"/>
    </location>
</feature>
<accession>A0AAI9IIS7</accession>
<comment type="subcellular location">
    <subcellularLocation>
        <location evidence="1">Cell outer membrane</location>
    </subcellularLocation>
</comment>
<feature type="compositionally biased region" description="Low complexity" evidence="5">
    <location>
        <begin position="215"/>
        <end position="228"/>
    </location>
</feature>
<sequence>MKKLSIAAIAGVLALSGCADMSPTQRGTATGAGIGAGLGGIIGAATGGGGGGRALGGAAIGGAIGAVAGNIWSNRMENQKRAMEQATQGTGVQVTQTADNRLKLEIPSDISFDTGRADIKPEMRPVLDRFAATLVENPATTVTIVGHTDNTGSDAINDPLSQQRAARTRDYLSSRGVAANRFVIMGRGSHEPLVPNNSDANRAKNRRVEIFVAEQQAAAPAQQAPAGYAPGGYPPPPPPRY</sequence>
<dbReference type="AlphaFoldDB" id="A0AAI9IIS7"/>
<name>A0AAI9IIS7_9BURK</name>
<keyword evidence="2 4" id="KW-0472">Membrane</keyword>
<proteinExistence type="predicted"/>
<evidence type="ECO:0000256" key="6">
    <source>
        <dbReference type="SAM" id="SignalP"/>
    </source>
</evidence>
<dbReference type="Gene3D" id="3.30.1330.60">
    <property type="entry name" value="OmpA-like domain"/>
    <property type="match status" value="1"/>
</dbReference>
<reference evidence="8 9" key="1">
    <citation type="journal article" date="2013" name="Front. Microbiol.">
        <title>The genome of the endophytic bacterium H. frisingense GSF30(T) identifies diverse strategies in the Herbaspirillum genus to interact with plants.</title>
        <authorList>
            <person name="Straub D."/>
            <person name="Rothballer M."/>
            <person name="Hartmann A."/>
            <person name="Ludewig U."/>
        </authorList>
    </citation>
    <scope>NUCLEOTIDE SEQUENCE [LARGE SCALE GENOMIC DNA]</scope>
    <source>
        <strain evidence="8 9">GSF30</strain>
    </source>
</reference>
<dbReference type="PROSITE" id="PS51123">
    <property type="entry name" value="OMPA_2"/>
    <property type="match status" value="1"/>
</dbReference>
<dbReference type="PANTHER" id="PTHR30329:SF21">
    <property type="entry name" value="LIPOPROTEIN YIAD-RELATED"/>
    <property type="match status" value="1"/>
</dbReference>
<dbReference type="PANTHER" id="PTHR30329">
    <property type="entry name" value="STATOR ELEMENT OF FLAGELLAR MOTOR COMPLEX"/>
    <property type="match status" value="1"/>
</dbReference>
<dbReference type="InterPro" id="IPR050330">
    <property type="entry name" value="Bact_OuterMem_StrucFunc"/>
</dbReference>
<gene>
    <name evidence="8" type="ORF">HFRIS_000970</name>
</gene>
<evidence type="ECO:0000256" key="3">
    <source>
        <dbReference type="ARBA" id="ARBA00023237"/>
    </source>
</evidence>
<dbReference type="PRINTS" id="PR01021">
    <property type="entry name" value="OMPADOMAIN"/>
</dbReference>
<dbReference type="SUPFAM" id="SSF103088">
    <property type="entry name" value="OmpA-like"/>
    <property type="match status" value="1"/>
</dbReference>
<dbReference type="InterPro" id="IPR006665">
    <property type="entry name" value="OmpA-like"/>
</dbReference>
<dbReference type="Pfam" id="PF00691">
    <property type="entry name" value="OmpA"/>
    <property type="match status" value="1"/>
</dbReference>
<dbReference type="EMBL" id="AEEC02000001">
    <property type="protein sequence ID" value="EOA06840.1"/>
    <property type="molecule type" value="Genomic_DNA"/>
</dbReference>
<evidence type="ECO:0000256" key="2">
    <source>
        <dbReference type="ARBA" id="ARBA00023136"/>
    </source>
</evidence>
<feature type="signal peptide" evidence="6">
    <location>
        <begin position="1"/>
        <end position="19"/>
    </location>
</feature>
<evidence type="ECO:0000256" key="1">
    <source>
        <dbReference type="ARBA" id="ARBA00004442"/>
    </source>
</evidence>
<dbReference type="Proteomes" id="UP000006772">
    <property type="component" value="Unassembled WGS sequence"/>
</dbReference>
<dbReference type="InterPro" id="IPR036737">
    <property type="entry name" value="OmpA-like_sf"/>
</dbReference>
<dbReference type="InterPro" id="IPR006664">
    <property type="entry name" value="OMP_bac"/>
</dbReference>
<comment type="caution">
    <text evidence="8">The sequence shown here is derived from an EMBL/GenBank/DDBJ whole genome shotgun (WGS) entry which is preliminary data.</text>
</comment>